<evidence type="ECO:0000313" key="4">
    <source>
        <dbReference type="Proteomes" id="UP000193411"/>
    </source>
</evidence>
<evidence type="ECO:0000256" key="1">
    <source>
        <dbReference type="SAM" id="MobiDB-lite"/>
    </source>
</evidence>
<feature type="domain" description="Peptidase C19 ubiquitin carboxyl-terminal hydrolase" evidence="2">
    <location>
        <begin position="42"/>
        <end position="182"/>
    </location>
</feature>
<protein>
    <recommendedName>
        <fullName evidence="2">Peptidase C19 ubiquitin carboxyl-terminal hydrolase domain-containing protein</fullName>
    </recommendedName>
</protein>
<dbReference type="Pfam" id="PF00443">
    <property type="entry name" value="UCH"/>
    <property type="match status" value="1"/>
</dbReference>
<feature type="compositionally biased region" description="Polar residues" evidence="1">
    <location>
        <begin position="427"/>
        <end position="448"/>
    </location>
</feature>
<accession>A0A1Y2HYR3</accession>
<feature type="region of interest" description="Disordered" evidence="1">
    <location>
        <begin position="275"/>
        <end position="299"/>
    </location>
</feature>
<evidence type="ECO:0000313" key="3">
    <source>
        <dbReference type="EMBL" id="ORZ39629.1"/>
    </source>
</evidence>
<keyword evidence="4" id="KW-1185">Reference proteome</keyword>
<name>A0A1Y2HYR3_9FUNG</name>
<comment type="caution">
    <text evidence="3">The sequence shown here is derived from an EMBL/GenBank/DDBJ whole genome shotgun (WGS) entry which is preliminary data.</text>
</comment>
<dbReference type="GO" id="GO:0016579">
    <property type="term" value="P:protein deubiquitination"/>
    <property type="evidence" value="ECO:0007669"/>
    <property type="project" value="InterPro"/>
</dbReference>
<dbReference type="GO" id="GO:0004843">
    <property type="term" value="F:cysteine-type deubiquitinase activity"/>
    <property type="evidence" value="ECO:0007669"/>
    <property type="project" value="InterPro"/>
</dbReference>
<proteinExistence type="predicted"/>
<sequence length="540" mass="57678">MPVLAPELAVPPAVEHANIRPETISTNWNLYLRNNGFKVTRNTLAHLSRHLRAMDQVSTEAIDPSNFIASAGIRNVELQEDAHELLGPLLDYRRDDENGLPNLARAADDMFAFDMVSFMQKGNEEPTISASEPMTHLTMSHPPPLLVIQLARFKATLVGTETRTHKLNKPIDVPITLNSDRLGSRVLLTPANTFAAEEAVALAQNLDLATLLEASLEQALMDPGMSFVHDINIGIAQAQPNMAAQPAPLHAQPVTQAIPLALDLLERHPNPASLATVAGRDPSFNRDTHRTQLPPEAKGKFPASRHLKTFIKSHASIIVATVGFQHTTVVHEQTTSETPGRTLAVCDADTPRKRVVLGSASTPAEAIVVAAFHELCIIIELMLQGHPTTHQQLHPLCVPATATALPPVAAAGSASATSSVLLTNTPNPAARVSSSSLVPRSTHSTRSAASDPRPRLHAVATLRKVENLRIRKARTLESVAKADAHIAALHAMLKREQDEYLVTAQKARDMVASVRATASAAAASADADVLAGGSGSEAGA</sequence>
<dbReference type="InterPro" id="IPR001394">
    <property type="entry name" value="Peptidase_C19_UCH"/>
</dbReference>
<dbReference type="EMBL" id="MCFL01000005">
    <property type="protein sequence ID" value="ORZ39629.1"/>
    <property type="molecule type" value="Genomic_DNA"/>
</dbReference>
<gene>
    <name evidence="3" type="ORF">BCR44DRAFT_93760</name>
</gene>
<evidence type="ECO:0000259" key="2">
    <source>
        <dbReference type="Pfam" id="PF00443"/>
    </source>
</evidence>
<reference evidence="3 4" key="1">
    <citation type="submission" date="2016-07" db="EMBL/GenBank/DDBJ databases">
        <title>Pervasive Adenine N6-methylation of Active Genes in Fungi.</title>
        <authorList>
            <consortium name="DOE Joint Genome Institute"/>
            <person name="Mondo S.J."/>
            <person name="Dannebaum R.O."/>
            <person name="Kuo R.C."/>
            <person name="Labutti K."/>
            <person name="Haridas S."/>
            <person name="Kuo A."/>
            <person name="Salamov A."/>
            <person name="Ahrendt S.R."/>
            <person name="Lipzen A."/>
            <person name="Sullivan W."/>
            <person name="Andreopoulos W.B."/>
            <person name="Clum A."/>
            <person name="Lindquist E."/>
            <person name="Daum C."/>
            <person name="Ramamoorthy G.K."/>
            <person name="Gryganskyi A."/>
            <person name="Culley D."/>
            <person name="Magnuson J.K."/>
            <person name="James T.Y."/>
            <person name="O'Malley M.A."/>
            <person name="Stajich J.E."/>
            <person name="Spatafora J.W."/>
            <person name="Visel A."/>
            <person name="Grigoriev I.V."/>
        </authorList>
    </citation>
    <scope>NUCLEOTIDE SEQUENCE [LARGE SCALE GENOMIC DNA]</scope>
    <source>
        <strain evidence="3 4">PL171</strain>
    </source>
</reference>
<organism evidence="3 4">
    <name type="scientific">Catenaria anguillulae PL171</name>
    <dbReference type="NCBI Taxonomy" id="765915"/>
    <lineage>
        <taxon>Eukaryota</taxon>
        <taxon>Fungi</taxon>
        <taxon>Fungi incertae sedis</taxon>
        <taxon>Blastocladiomycota</taxon>
        <taxon>Blastocladiomycetes</taxon>
        <taxon>Blastocladiales</taxon>
        <taxon>Catenariaceae</taxon>
        <taxon>Catenaria</taxon>
    </lineage>
</organism>
<feature type="region of interest" description="Disordered" evidence="1">
    <location>
        <begin position="427"/>
        <end position="454"/>
    </location>
</feature>
<dbReference type="AlphaFoldDB" id="A0A1Y2HYR3"/>
<dbReference type="OrthoDB" id="289038at2759"/>
<dbReference type="Proteomes" id="UP000193411">
    <property type="component" value="Unassembled WGS sequence"/>
</dbReference>
<dbReference type="InterPro" id="IPR038765">
    <property type="entry name" value="Papain-like_cys_pep_sf"/>
</dbReference>
<dbReference type="SUPFAM" id="SSF54001">
    <property type="entry name" value="Cysteine proteinases"/>
    <property type="match status" value="1"/>
</dbReference>